<dbReference type="SUPFAM" id="SSF158446">
    <property type="entry name" value="IVS-encoded protein-like"/>
    <property type="match status" value="1"/>
</dbReference>
<dbReference type="InterPro" id="IPR036583">
    <property type="entry name" value="23S_rRNA_IVS_sf"/>
</dbReference>
<sequence>MGRSYKDLIVWQKAHIFTLEIYKISSTFPDNEKYGITSQVRRAVVSIELNIVEGKSRMSDKEFRHFLHISRGSNQEVHCILEICKDLNYITNDKYEVLIKLCDEINKMLNGFIKKISQ</sequence>
<gene>
    <name evidence="1" type="ORF">GCM10007940_34970</name>
</gene>
<comment type="caution">
    <text evidence="1">The sequence shown here is derived from an EMBL/GenBank/DDBJ whole genome shotgun (WGS) entry which is preliminary data.</text>
</comment>
<evidence type="ECO:0000313" key="2">
    <source>
        <dbReference type="Proteomes" id="UP001156666"/>
    </source>
</evidence>
<evidence type="ECO:0000313" key="1">
    <source>
        <dbReference type="EMBL" id="GLR18881.1"/>
    </source>
</evidence>
<organism evidence="1 2">
    <name type="scientific">Portibacter lacus</name>
    <dbReference type="NCBI Taxonomy" id="1099794"/>
    <lineage>
        <taxon>Bacteria</taxon>
        <taxon>Pseudomonadati</taxon>
        <taxon>Bacteroidota</taxon>
        <taxon>Saprospiria</taxon>
        <taxon>Saprospirales</taxon>
        <taxon>Haliscomenobacteraceae</taxon>
        <taxon>Portibacter</taxon>
    </lineage>
</organism>
<accession>A0AA37WEL2</accession>
<reference evidence="1" key="2">
    <citation type="submission" date="2023-01" db="EMBL/GenBank/DDBJ databases">
        <title>Draft genome sequence of Portibacter lacus strain NBRC 108769.</title>
        <authorList>
            <person name="Sun Q."/>
            <person name="Mori K."/>
        </authorList>
    </citation>
    <scope>NUCLEOTIDE SEQUENCE</scope>
    <source>
        <strain evidence="1">NBRC 108769</strain>
    </source>
</reference>
<dbReference type="PANTHER" id="PTHR38471">
    <property type="entry name" value="FOUR HELIX BUNDLE PROTEIN"/>
    <property type="match status" value="1"/>
</dbReference>
<dbReference type="EMBL" id="BSOH01000023">
    <property type="protein sequence ID" value="GLR18881.1"/>
    <property type="molecule type" value="Genomic_DNA"/>
</dbReference>
<reference evidence="1" key="1">
    <citation type="journal article" date="2014" name="Int. J. Syst. Evol. Microbiol.">
        <title>Complete genome sequence of Corynebacterium casei LMG S-19264T (=DSM 44701T), isolated from a smear-ripened cheese.</title>
        <authorList>
            <consortium name="US DOE Joint Genome Institute (JGI-PGF)"/>
            <person name="Walter F."/>
            <person name="Albersmeier A."/>
            <person name="Kalinowski J."/>
            <person name="Ruckert C."/>
        </authorList>
    </citation>
    <scope>NUCLEOTIDE SEQUENCE</scope>
    <source>
        <strain evidence="1">NBRC 108769</strain>
    </source>
</reference>
<proteinExistence type="predicted"/>
<dbReference type="NCBIfam" id="TIGR02436">
    <property type="entry name" value="four helix bundle protein"/>
    <property type="match status" value="1"/>
</dbReference>
<protein>
    <submittedName>
        <fullName evidence="1">Four helix bundle protein</fullName>
    </submittedName>
</protein>
<dbReference type="InterPro" id="IPR012657">
    <property type="entry name" value="23S_rRNA-intervening_sequence"/>
</dbReference>
<keyword evidence="2" id="KW-1185">Reference proteome</keyword>
<dbReference type="AlphaFoldDB" id="A0AA37WEL2"/>
<dbReference type="RefSeq" id="WP_235292826.1">
    <property type="nucleotide sequence ID" value="NZ_BSOH01000023.1"/>
</dbReference>
<dbReference type="Proteomes" id="UP001156666">
    <property type="component" value="Unassembled WGS sequence"/>
</dbReference>
<dbReference type="Gene3D" id="1.20.1440.60">
    <property type="entry name" value="23S rRNA-intervening sequence"/>
    <property type="match status" value="1"/>
</dbReference>
<dbReference type="PANTHER" id="PTHR38471:SF2">
    <property type="entry name" value="FOUR HELIX BUNDLE PROTEIN"/>
    <property type="match status" value="1"/>
</dbReference>
<dbReference type="Pfam" id="PF05635">
    <property type="entry name" value="23S_rRNA_IVP"/>
    <property type="match status" value="1"/>
</dbReference>
<dbReference type="CDD" id="cd16377">
    <property type="entry name" value="23S_rRNA_IVP_like"/>
    <property type="match status" value="1"/>
</dbReference>
<name>A0AA37WEL2_9BACT</name>